<organism evidence="3 4">
    <name type="scientific">Paenibacillus lemnae</name>
    <dbReference type="NCBI Taxonomy" id="1330551"/>
    <lineage>
        <taxon>Bacteria</taxon>
        <taxon>Bacillati</taxon>
        <taxon>Bacillota</taxon>
        <taxon>Bacilli</taxon>
        <taxon>Bacillales</taxon>
        <taxon>Paenibacillaceae</taxon>
        <taxon>Paenibacillus</taxon>
    </lineage>
</organism>
<feature type="transmembrane region" description="Helical" evidence="2">
    <location>
        <begin position="7"/>
        <end position="27"/>
    </location>
</feature>
<dbReference type="Proteomes" id="UP000565468">
    <property type="component" value="Unassembled WGS sequence"/>
</dbReference>
<feature type="compositionally biased region" description="Low complexity" evidence="1">
    <location>
        <begin position="502"/>
        <end position="521"/>
    </location>
</feature>
<keyword evidence="2" id="KW-0812">Transmembrane</keyword>
<evidence type="ECO:0000313" key="3">
    <source>
        <dbReference type="EMBL" id="NMO97587.1"/>
    </source>
</evidence>
<reference evidence="3 4" key="1">
    <citation type="submission" date="2020-04" db="EMBL/GenBank/DDBJ databases">
        <title>Paenibacillus algicola sp. nov., a novel marine bacterium producing alginate lyase.</title>
        <authorList>
            <person name="Huang H."/>
        </authorList>
    </citation>
    <scope>NUCLEOTIDE SEQUENCE [LARGE SCALE GENOMIC DNA]</scope>
    <source>
        <strain evidence="3 4">L7-75</strain>
    </source>
</reference>
<evidence type="ECO:0000256" key="2">
    <source>
        <dbReference type="SAM" id="Phobius"/>
    </source>
</evidence>
<keyword evidence="4" id="KW-1185">Reference proteome</keyword>
<dbReference type="PANTHER" id="PTHR40050">
    <property type="entry name" value="INNER SPORE COAT PROTEIN H"/>
    <property type="match status" value="1"/>
</dbReference>
<feature type="region of interest" description="Disordered" evidence="1">
    <location>
        <begin position="417"/>
        <end position="565"/>
    </location>
</feature>
<feature type="compositionally biased region" description="Gly residues" evidence="1">
    <location>
        <begin position="436"/>
        <end position="480"/>
    </location>
</feature>
<feature type="region of interest" description="Disordered" evidence="1">
    <location>
        <begin position="38"/>
        <end position="59"/>
    </location>
</feature>
<accession>A0A848M952</accession>
<keyword evidence="2" id="KW-0472">Membrane</keyword>
<protein>
    <submittedName>
        <fullName evidence="3">Spore coat protein CotH</fullName>
    </submittedName>
</protein>
<dbReference type="PANTHER" id="PTHR40050:SF1">
    <property type="entry name" value="INNER SPORE COAT PROTEIN H"/>
    <property type="match status" value="1"/>
</dbReference>
<name>A0A848M952_PAELE</name>
<feature type="compositionally biased region" description="Gly residues" evidence="1">
    <location>
        <begin position="522"/>
        <end position="536"/>
    </location>
</feature>
<feature type="compositionally biased region" description="Gly residues" evidence="1">
    <location>
        <begin position="547"/>
        <end position="559"/>
    </location>
</feature>
<evidence type="ECO:0000313" key="4">
    <source>
        <dbReference type="Proteomes" id="UP000565468"/>
    </source>
</evidence>
<feature type="compositionally biased region" description="Polar residues" evidence="1">
    <location>
        <begin position="417"/>
        <end position="433"/>
    </location>
</feature>
<gene>
    <name evidence="3" type="ORF">HII30_17620</name>
</gene>
<keyword evidence="2" id="KW-1133">Transmembrane helix</keyword>
<dbReference type="InterPro" id="IPR014867">
    <property type="entry name" value="Spore_coat_CotH_CotH2/3/7"/>
</dbReference>
<feature type="compositionally biased region" description="Low complexity" evidence="1">
    <location>
        <begin position="481"/>
        <end position="495"/>
    </location>
</feature>
<evidence type="ECO:0000256" key="1">
    <source>
        <dbReference type="SAM" id="MobiDB-lite"/>
    </source>
</evidence>
<sequence>MNNKAGVPFLACLFGILLLIGVIWNGYENPASQIMPQAEAQPQGDADAESSAKSEDEQNLDSTIFAEDKVVDVKITLDADDFQDMLDNASNEEMKTASVDYNGVRIDNIGIRTKGNLSLRSVVSMPDSDRYSFKLSFDEFISSQNLFGISKINLNNNYSDASSMREFLTYELAEKMGLPVPKHSYVNIYINGERYGTYLAVEQIGSAYLERYFDNSTGALYKAEMTGNGGDLQWISDNADDYSALAKKSKGNDDTALVNMIDELNNGSDYESVLDVEEVLKYIALNVATQNTDSYIGQNKQNYYLYEQKGVFSVLPWDYNMAFGGLGSSSLLIDEPTQGALAERPLVAKLLEQEEYKEKYHAILQETIDVFLQEDIFHARVQELYALISEDVEKDPNAFYTFDEFKQSVEALKTTNSTQVEQISQQLDGTIPSSGDGSGSGGGMGMPGDGGGAGGNAGGGAAGGVPDGAPGGFAPGGDAGGNNAANGDAPAAFNGQMPPEAQNGQTQNGQDGTGVQDVQNGGQMGQFPGRGNGQMPGGMNRPDMGGERGGMPGMNGGMGEPSSQGSAAEAMTAGIAVLILILACVFVKFFRRHRL</sequence>
<keyword evidence="3" id="KW-0946">Virion</keyword>
<dbReference type="AlphaFoldDB" id="A0A848M952"/>
<keyword evidence="3" id="KW-0167">Capsid protein</keyword>
<proteinExistence type="predicted"/>
<comment type="caution">
    <text evidence="3">The sequence shown here is derived from an EMBL/GenBank/DDBJ whole genome shotgun (WGS) entry which is preliminary data.</text>
</comment>
<feature type="transmembrane region" description="Helical" evidence="2">
    <location>
        <begin position="570"/>
        <end position="590"/>
    </location>
</feature>
<dbReference type="EMBL" id="JABBPN010000020">
    <property type="protein sequence ID" value="NMO97587.1"/>
    <property type="molecule type" value="Genomic_DNA"/>
</dbReference>
<dbReference type="Pfam" id="PF08757">
    <property type="entry name" value="CotH"/>
    <property type="match status" value="1"/>
</dbReference>